<organism evidence="3 4">
    <name type="scientific">Piscinibacter terrae</name>
    <dbReference type="NCBI Taxonomy" id="2496871"/>
    <lineage>
        <taxon>Bacteria</taxon>
        <taxon>Pseudomonadati</taxon>
        <taxon>Pseudomonadota</taxon>
        <taxon>Betaproteobacteria</taxon>
        <taxon>Burkholderiales</taxon>
        <taxon>Sphaerotilaceae</taxon>
        <taxon>Piscinibacter</taxon>
    </lineage>
</organism>
<feature type="signal peptide" evidence="2">
    <location>
        <begin position="1"/>
        <end position="21"/>
    </location>
</feature>
<dbReference type="AlphaFoldDB" id="A0A3N7HPL8"/>
<proteinExistence type="predicted"/>
<feature type="coiled-coil region" evidence="1">
    <location>
        <begin position="62"/>
        <end position="89"/>
    </location>
</feature>
<evidence type="ECO:0000256" key="2">
    <source>
        <dbReference type="SAM" id="SignalP"/>
    </source>
</evidence>
<protein>
    <submittedName>
        <fullName evidence="3">Uncharacterized protein</fullName>
    </submittedName>
</protein>
<accession>A0A3N7HPL8</accession>
<dbReference type="Proteomes" id="UP000267464">
    <property type="component" value="Unassembled WGS sequence"/>
</dbReference>
<dbReference type="EMBL" id="QUSW01000004">
    <property type="protein sequence ID" value="RQP23643.1"/>
    <property type="molecule type" value="Genomic_DNA"/>
</dbReference>
<keyword evidence="2" id="KW-0732">Signal</keyword>
<sequence>MWWLAPTMLVAAWIIWGSVDAAPQVAAAVVTSSAIPPEGAKASATSTPAAAAPAVPFSASGIQARQDQRAVWQQRLERAKEALQAYDRSTRYPFESQPASDHVDQMRPNDPVVEDHALRQQDGKAADGVRLRTTQERIFVQGNESVKFTVSVVDRNGMALPLRVVRANAHEVPAPNTASLFPDVPMNFNDDGMAGDLVPSDKIYSAQLQPAQQGFGGLFGQIRVELALQYGGQQGFTYFDVMYTPEPPATWSGGVREAMEDGSLNLYLKANVKEAGRYVITGRIDDANGKPFALLTFNDEVAAGSQDIKLTVFGKLVRDAKPAFPLTLRDVDGFLLRPDAFPDRRLMPRIAGVVHTSKSYPLTSFSDTSWTSEERQRYLTELNKDLSNAQDHVDQLGKGP</sequence>
<evidence type="ECO:0000256" key="1">
    <source>
        <dbReference type="SAM" id="Coils"/>
    </source>
</evidence>
<keyword evidence="1" id="KW-0175">Coiled coil</keyword>
<evidence type="ECO:0000313" key="4">
    <source>
        <dbReference type="Proteomes" id="UP000267464"/>
    </source>
</evidence>
<keyword evidence="4" id="KW-1185">Reference proteome</keyword>
<reference evidence="3 4" key="1">
    <citation type="submission" date="2018-08" db="EMBL/GenBank/DDBJ databases">
        <authorList>
            <person name="Khan S.A."/>
            <person name="Jeon C.O."/>
            <person name="Chun B.H."/>
            <person name="Jeong S.E."/>
        </authorList>
    </citation>
    <scope>NUCLEOTIDE SEQUENCE [LARGE SCALE GENOMIC DNA]</scope>
    <source>
        <strain evidence="3 4">S-16</strain>
    </source>
</reference>
<gene>
    <name evidence="3" type="ORF">DZC73_16050</name>
</gene>
<name>A0A3N7HPL8_9BURK</name>
<feature type="chain" id="PRO_5018183430" evidence="2">
    <location>
        <begin position="22"/>
        <end position="400"/>
    </location>
</feature>
<reference evidence="3 4" key="2">
    <citation type="submission" date="2018-12" db="EMBL/GenBank/DDBJ databases">
        <title>Rhizobacter gummiphilus sp. nov., a rubber-degrading bacterium isolated from the soil of a botanical garden in Japan.</title>
        <authorList>
            <person name="Shunsuke S.S."/>
        </authorList>
    </citation>
    <scope>NUCLEOTIDE SEQUENCE [LARGE SCALE GENOMIC DNA]</scope>
    <source>
        <strain evidence="3 4">S-16</strain>
    </source>
</reference>
<evidence type="ECO:0000313" key="3">
    <source>
        <dbReference type="EMBL" id="RQP23643.1"/>
    </source>
</evidence>
<comment type="caution">
    <text evidence="3">The sequence shown here is derived from an EMBL/GenBank/DDBJ whole genome shotgun (WGS) entry which is preliminary data.</text>
</comment>